<gene>
    <name evidence="2" type="ORF">Hypma_004943</name>
</gene>
<evidence type="ECO:0000313" key="2">
    <source>
        <dbReference type="EMBL" id="RDB27024.1"/>
    </source>
</evidence>
<protein>
    <submittedName>
        <fullName evidence="2">Uncharacterized protein</fullName>
    </submittedName>
</protein>
<dbReference type="Proteomes" id="UP000076154">
    <property type="component" value="Unassembled WGS sequence"/>
</dbReference>
<name>A0A369K5G0_HYPMA</name>
<comment type="caution">
    <text evidence="2">The sequence shown here is derived from an EMBL/GenBank/DDBJ whole genome shotgun (WGS) entry which is preliminary data.</text>
</comment>
<dbReference type="EMBL" id="LUEZ02000021">
    <property type="protein sequence ID" value="RDB27024.1"/>
    <property type="molecule type" value="Genomic_DNA"/>
</dbReference>
<feature type="region of interest" description="Disordered" evidence="1">
    <location>
        <begin position="66"/>
        <end position="90"/>
    </location>
</feature>
<keyword evidence="3" id="KW-1185">Reference proteome</keyword>
<evidence type="ECO:0000313" key="3">
    <source>
        <dbReference type="Proteomes" id="UP000076154"/>
    </source>
</evidence>
<accession>A0A369K5G0</accession>
<organism evidence="2 3">
    <name type="scientific">Hypsizygus marmoreus</name>
    <name type="common">White beech mushroom</name>
    <name type="synonym">Agaricus marmoreus</name>
    <dbReference type="NCBI Taxonomy" id="39966"/>
    <lineage>
        <taxon>Eukaryota</taxon>
        <taxon>Fungi</taxon>
        <taxon>Dikarya</taxon>
        <taxon>Basidiomycota</taxon>
        <taxon>Agaricomycotina</taxon>
        <taxon>Agaricomycetes</taxon>
        <taxon>Agaricomycetidae</taxon>
        <taxon>Agaricales</taxon>
        <taxon>Tricholomatineae</taxon>
        <taxon>Lyophyllaceae</taxon>
        <taxon>Hypsizygus</taxon>
    </lineage>
</organism>
<dbReference type="AlphaFoldDB" id="A0A369K5G0"/>
<dbReference type="InParanoid" id="A0A369K5G0"/>
<evidence type="ECO:0000256" key="1">
    <source>
        <dbReference type="SAM" id="MobiDB-lite"/>
    </source>
</evidence>
<feature type="compositionally biased region" description="Basic and acidic residues" evidence="1">
    <location>
        <begin position="70"/>
        <end position="90"/>
    </location>
</feature>
<sequence>MRLRFAGCRGSLYVRTYEIAVCGTCGIGADSTALGKVWLAFGVRMTTFGSTHTVKNALFVVSGGGRVLGRRGDEKKRKGKEERKREGEGEDIETKMMHRYLFNTRSSTPRLGPNPPSQYRVDAAHPILLRHRTEYRIPNTRTEGTFCVQGRRARA</sequence>
<reference evidence="2" key="1">
    <citation type="submission" date="2018-04" db="EMBL/GenBank/DDBJ databases">
        <title>Whole genome sequencing of Hypsizygus marmoreus.</title>
        <authorList>
            <person name="Choi I.-G."/>
            <person name="Min B."/>
            <person name="Kim J.-G."/>
            <person name="Kim S."/>
            <person name="Oh Y.-L."/>
            <person name="Kong W.-S."/>
            <person name="Park H."/>
            <person name="Jeong J."/>
            <person name="Song E.-S."/>
        </authorList>
    </citation>
    <scope>NUCLEOTIDE SEQUENCE [LARGE SCALE GENOMIC DNA]</scope>
    <source>
        <strain evidence="2">51987-8</strain>
    </source>
</reference>
<proteinExistence type="predicted"/>